<dbReference type="OrthoDB" id="2691962at2759"/>
<reference evidence="2 3" key="1">
    <citation type="submission" date="2014-06" db="EMBL/GenBank/DDBJ databases">
        <authorList>
            <consortium name="DOE Joint Genome Institute"/>
            <person name="Kuo A."/>
            <person name="Kohler A."/>
            <person name="Nagy L.G."/>
            <person name="Floudas D."/>
            <person name="Copeland A."/>
            <person name="Barry K.W."/>
            <person name="Cichocki N."/>
            <person name="Veneault-Fourrey C."/>
            <person name="LaButti K."/>
            <person name="Lindquist E.A."/>
            <person name="Lipzen A."/>
            <person name="Lundell T."/>
            <person name="Morin E."/>
            <person name="Murat C."/>
            <person name="Sun H."/>
            <person name="Tunlid A."/>
            <person name="Henrissat B."/>
            <person name="Grigoriev I.V."/>
            <person name="Hibbett D.S."/>
            <person name="Martin F."/>
            <person name="Nordberg H.P."/>
            <person name="Cantor M.N."/>
            <person name="Hua S.X."/>
        </authorList>
    </citation>
    <scope>NUCLEOTIDE SEQUENCE [LARGE SCALE GENOMIC DNA]</scope>
    <source>
        <strain evidence="2 3">ATCC 200175</strain>
    </source>
</reference>
<feature type="compositionally biased region" description="Basic and acidic residues" evidence="1">
    <location>
        <begin position="280"/>
        <end position="298"/>
    </location>
</feature>
<feature type="compositionally biased region" description="Basic and acidic residues" evidence="1">
    <location>
        <begin position="421"/>
        <end position="437"/>
    </location>
</feature>
<feature type="compositionally biased region" description="Basic and acidic residues" evidence="1">
    <location>
        <begin position="446"/>
        <end position="455"/>
    </location>
</feature>
<evidence type="ECO:0000313" key="3">
    <source>
        <dbReference type="Proteomes" id="UP000053647"/>
    </source>
</evidence>
<sequence>MAEIPTLRKDGQNWLTWRANLEEALEELGISAYLSQTTPNPYDEQVNTLAKCAIASTIPNSLFLQILHFKSAYECFETLRLLFEKSTTSTELLREVRNDRTKQEATYGLETVNDRIQTHTEQDKKSTYRATTCAISTNGKREAREESKEGMEKRKPCQAHEPPGRLTWDSSRHTPIITTITSNSQSAIRADGTHVQTADQPTTLRRPRTEEQDVSYTEAVNEDGEDVHIHHAHVKPQQPQTRCQTAVDDKAADTTDPHANSTGPAVPVGTTNEPSNGVDEGVKEGDRKVEEEDEKGGRASESAALSSNDDGGDEDVRHAYVVPKPAPPSPYHVPPPPDESRPPPSMLLEGEMTGKQSSRHANKAATHLENPRHESRTMPPRWTLYNEGSDGEGRGMAKGHREAVGEEDEVGENGDNTKMSYRVEERQSRRGEARDEAKDDEEDWEDKGRPNKGEEQPPPPPPAPPAPPYPERRPHNVNDLKSNKMAARMRADAVYNPGSETDTPDSVPPSVRLEGERSRLTSLNVEVNDVKMDDNHAQKPSNNPVGMTDGDERPPNAPTELPNKDEDDETRRRARRRGG</sequence>
<feature type="compositionally biased region" description="Pro residues" evidence="1">
    <location>
        <begin position="324"/>
        <end position="345"/>
    </location>
</feature>
<dbReference type="HOGENOM" id="CLU_007654_3_1_1"/>
<gene>
    <name evidence="2" type="ORF">PAXINDRAFT_15303</name>
</gene>
<feature type="compositionally biased region" description="Basic and acidic residues" evidence="1">
    <location>
        <begin position="139"/>
        <end position="155"/>
    </location>
</feature>
<dbReference type="Proteomes" id="UP000053647">
    <property type="component" value="Unassembled WGS sequence"/>
</dbReference>
<evidence type="ECO:0000256" key="1">
    <source>
        <dbReference type="SAM" id="MobiDB-lite"/>
    </source>
</evidence>
<feature type="region of interest" description="Disordered" evidence="1">
    <location>
        <begin position="232"/>
        <end position="579"/>
    </location>
</feature>
<feature type="region of interest" description="Disordered" evidence="1">
    <location>
        <begin position="136"/>
        <end position="170"/>
    </location>
</feature>
<keyword evidence="3" id="KW-1185">Reference proteome</keyword>
<protein>
    <submittedName>
        <fullName evidence="2">Uncharacterized protein</fullName>
    </submittedName>
</protein>
<feature type="region of interest" description="Disordered" evidence="1">
    <location>
        <begin position="183"/>
        <end position="214"/>
    </location>
</feature>
<feature type="compositionally biased region" description="Basic and acidic residues" evidence="1">
    <location>
        <begin position="391"/>
        <end position="404"/>
    </location>
</feature>
<accession>A0A0C9T856</accession>
<feature type="compositionally biased region" description="Pro residues" evidence="1">
    <location>
        <begin position="456"/>
        <end position="469"/>
    </location>
</feature>
<feature type="compositionally biased region" description="Basic and acidic residues" evidence="1">
    <location>
        <begin position="470"/>
        <end position="482"/>
    </location>
</feature>
<evidence type="ECO:0000313" key="2">
    <source>
        <dbReference type="EMBL" id="KIJ11850.1"/>
    </source>
</evidence>
<dbReference type="EMBL" id="KN819372">
    <property type="protein sequence ID" value="KIJ11850.1"/>
    <property type="molecule type" value="Genomic_DNA"/>
</dbReference>
<feature type="compositionally biased region" description="Polar residues" evidence="1">
    <location>
        <begin position="257"/>
        <end position="275"/>
    </location>
</feature>
<feature type="compositionally biased region" description="Basic and acidic residues" evidence="1">
    <location>
        <begin position="528"/>
        <end position="537"/>
    </location>
</feature>
<dbReference type="AlphaFoldDB" id="A0A0C9T856"/>
<feature type="compositionally biased region" description="Basic and acidic residues" evidence="1">
    <location>
        <begin position="247"/>
        <end position="256"/>
    </location>
</feature>
<organism evidence="2 3">
    <name type="scientific">Paxillus involutus ATCC 200175</name>
    <dbReference type="NCBI Taxonomy" id="664439"/>
    <lineage>
        <taxon>Eukaryota</taxon>
        <taxon>Fungi</taxon>
        <taxon>Dikarya</taxon>
        <taxon>Basidiomycota</taxon>
        <taxon>Agaricomycotina</taxon>
        <taxon>Agaricomycetes</taxon>
        <taxon>Agaricomycetidae</taxon>
        <taxon>Boletales</taxon>
        <taxon>Paxilineae</taxon>
        <taxon>Paxillaceae</taxon>
        <taxon>Paxillus</taxon>
    </lineage>
</organism>
<reference evidence="3" key="2">
    <citation type="submission" date="2015-01" db="EMBL/GenBank/DDBJ databases">
        <title>Evolutionary Origins and Diversification of the Mycorrhizal Mutualists.</title>
        <authorList>
            <consortium name="DOE Joint Genome Institute"/>
            <consortium name="Mycorrhizal Genomics Consortium"/>
            <person name="Kohler A."/>
            <person name="Kuo A."/>
            <person name="Nagy L.G."/>
            <person name="Floudas D."/>
            <person name="Copeland A."/>
            <person name="Barry K.W."/>
            <person name="Cichocki N."/>
            <person name="Veneault-Fourrey C."/>
            <person name="LaButti K."/>
            <person name="Lindquist E.A."/>
            <person name="Lipzen A."/>
            <person name="Lundell T."/>
            <person name="Morin E."/>
            <person name="Murat C."/>
            <person name="Riley R."/>
            <person name="Ohm R."/>
            <person name="Sun H."/>
            <person name="Tunlid A."/>
            <person name="Henrissat B."/>
            <person name="Grigoriev I.V."/>
            <person name="Hibbett D.S."/>
            <person name="Martin F."/>
        </authorList>
    </citation>
    <scope>NUCLEOTIDE SEQUENCE [LARGE SCALE GENOMIC DNA]</scope>
    <source>
        <strain evidence="3">ATCC 200175</strain>
    </source>
</reference>
<name>A0A0C9T856_PAXIN</name>
<feature type="compositionally biased region" description="Polar residues" evidence="1">
    <location>
        <begin position="194"/>
        <end position="203"/>
    </location>
</feature>
<proteinExistence type="predicted"/>